<keyword evidence="6 11" id="KW-0064">Aspartyl protease</keyword>
<accession>A0ABP9Y6K7</accession>
<dbReference type="InterPro" id="IPR001461">
    <property type="entry name" value="Aspartic_peptidase_A1"/>
</dbReference>
<dbReference type="SUPFAM" id="SSF50630">
    <property type="entry name" value="Acid proteases"/>
    <property type="match status" value="1"/>
</dbReference>
<dbReference type="PANTHER" id="PTHR47966">
    <property type="entry name" value="BETA-SITE APP-CLEAVING ENZYME, ISOFORM A-RELATED"/>
    <property type="match status" value="1"/>
</dbReference>
<keyword evidence="5" id="KW-0507">mRNA processing</keyword>
<comment type="caution">
    <text evidence="14">The sequence shown here is derived from an EMBL/GenBank/DDBJ whole genome shotgun (WGS) entry which is preliminary data.</text>
</comment>
<dbReference type="SUPFAM" id="SSF54928">
    <property type="entry name" value="RNA-binding domain, RBD"/>
    <property type="match status" value="1"/>
</dbReference>
<feature type="domain" description="Peptidase A1" evidence="13">
    <location>
        <begin position="115"/>
        <end position="424"/>
    </location>
</feature>
<keyword evidence="15" id="KW-1185">Reference proteome</keyword>
<dbReference type="PANTHER" id="PTHR47966:SF51">
    <property type="entry name" value="BETA-SITE APP-CLEAVING ENZYME, ISOFORM A-RELATED"/>
    <property type="match status" value="1"/>
</dbReference>
<dbReference type="PROSITE" id="PS50102">
    <property type="entry name" value="RRM"/>
    <property type="match status" value="1"/>
</dbReference>
<evidence type="ECO:0000256" key="3">
    <source>
        <dbReference type="ARBA" id="ARBA00007447"/>
    </source>
</evidence>
<evidence type="ECO:0000256" key="9">
    <source>
        <dbReference type="ARBA" id="ARBA00023242"/>
    </source>
</evidence>
<dbReference type="PROSITE" id="PS51767">
    <property type="entry name" value="PEPTIDASE_A1"/>
    <property type="match status" value="1"/>
</dbReference>
<dbReference type="InterPro" id="IPR001969">
    <property type="entry name" value="Aspartic_peptidase_AS"/>
</dbReference>
<dbReference type="SMART" id="SM00360">
    <property type="entry name" value="RRM"/>
    <property type="match status" value="1"/>
</dbReference>
<comment type="catalytic activity">
    <reaction evidence="1">
        <text>Hydrolysis of proteins with broad specificity similar to that of pepsin A, preferring hydrophobic residues at P1 and P1'. Clots milk and activates trypsinogen. Does not cleave 4-Gln-|-His-5, but does cleave 10-His-|-Leu-11 and 12-Val-|-Glu-13 in B chain of insulin.</text>
        <dbReference type="EC" id="3.4.23.21"/>
    </reaction>
</comment>
<evidence type="ECO:0000256" key="2">
    <source>
        <dbReference type="ARBA" id="ARBA00004123"/>
    </source>
</evidence>
<keyword evidence="8" id="KW-0508">mRNA splicing</keyword>
<keyword evidence="11" id="KW-0645">Protease</keyword>
<comment type="subcellular location">
    <subcellularLocation>
        <location evidence="2">Nucleus</location>
    </subcellularLocation>
</comment>
<dbReference type="Pfam" id="PF00076">
    <property type="entry name" value="RRM_1"/>
    <property type="match status" value="1"/>
</dbReference>
<keyword evidence="9" id="KW-0539">Nucleus</keyword>
<evidence type="ECO:0000313" key="15">
    <source>
        <dbReference type="Proteomes" id="UP001476247"/>
    </source>
</evidence>
<gene>
    <name evidence="14" type="ORF">HPULCUR_007953</name>
</gene>
<reference evidence="14 15" key="1">
    <citation type="submission" date="2024-04" db="EMBL/GenBank/DDBJ databases">
        <title>genome sequences of Mucor flavus KT1a and Helicostylum pulchrum KT1b strains isolation_sourced from the surface of a dry-aged beef.</title>
        <authorList>
            <person name="Toyotome T."/>
            <person name="Hosono M."/>
            <person name="Torimaru M."/>
            <person name="Fukuda K."/>
            <person name="Mikami N."/>
        </authorList>
    </citation>
    <scope>NUCLEOTIDE SEQUENCE [LARGE SCALE GENOMIC DNA]</scope>
    <source>
        <strain evidence="14 15">KT1b</strain>
    </source>
</reference>
<protein>
    <recommendedName>
        <fullName evidence="4">rhizopuspepsin</fullName>
        <ecNumber evidence="4">3.4.23.21</ecNumber>
    </recommendedName>
</protein>
<evidence type="ECO:0000259" key="13">
    <source>
        <dbReference type="PROSITE" id="PS51767"/>
    </source>
</evidence>
<evidence type="ECO:0000256" key="6">
    <source>
        <dbReference type="ARBA" id="ARBA00022750"/>
    </source>
</evidence>
<dbReference type="InterPro" id="IPR033121">
    <property type="entry name" value="PEPTIDASE_A1"/>
</dbReference>
<dbReference type="InterPro" id="IPR034164">
    <property type="entry name" value="Pepsin-like_dom"/>
</dbReference>
<dbReference type="EC" id="3.4.23.21" evidence="4"/>
<dbReference type="PRINTS" id="PR00792">
    <property type="entry name" value="PEPSIN"/>
</dbReference>
<dbReference type="InterPro" id="IPR000504">
    <property type="entry name" value="RRM_dom"/>
</dbReference>
<evidence type="ECO:0000256" key="8">
    <source>
        <dbReference type="ARBA" id="ARBA00023187"/>
    </source>
</evidence>
<evidence type="ECO:0000256" key="11">
    <source>
        <dbReference type="RuleBase" id="RU000454"/>
    </source>
</evidence>
<dbReference type="InterPro" id="IPR035979">
    <property type="entry name" value="RBD_domain_sf"/>
</dbReference>
<evidence type="ECO:0000256" key="4">
    <source>
        <dbReference type="ARBA" id="ARBA00013205"/>
    </source>
</evidence>
<proteinExistence type="inferred from homology"/>
<organism evidence="14 15">
    <name type="scientific">Helicostylum pulchrum</name>
    <dbReference type="NCBI Taxonomy" id="562976"/>
    <lineage>
        <taxon>Eukaryota</taxon>
        <taxon>Fungi</taxon>
        <taxon>Fungi incertae sedis</taxon>
        <taxon>Mucoromycota</taxon>
        <taxon>Mucoromycotina</taxon>
        <taxon>Mucoromycetes</taxon>
        <taxon>Mucorales</taxon>
        <taxon>Mucorineae</taxon>
        <taxon>Mucoraceae</taxon>
        <taxon>Helicostylum</taxon>
    </lineage>
</organism>
<evidence type="ECO:0000256" key="7">
    <source>
        <dbReference type="ARBA" id="ARBA00022884"/>
    </source>
</evidence>
<evidence type="ECO:0000256" key="5">
    <source>
        <dbReference type="ARBA" id="ARBA00022664"/>
    </source>
</evidence>
<dbReference type="Gene3D" id="3.30.70.330">
    <property type="match status" value="1"/>
</dbReference>
<evidence type="ECO:0000313" key="14">
    <source>
        <dbReference type="EMBL" id="GAA5802488.1"/>
    </source>
</evidence>
<name>A0ABP9Y6K7_9FUNG</name>
<dbReference type="CDD" id="cd05471">
    <property type="entry name" value="pepsin_like"/>
    <property type="match status" value="1"/>
</dbReference>
<comment type="similarity">
    <text evidence="3 11">Belongs to the peptidase A1 family.</text>
</comment>
<dbReference type="CDD" id="cd12241">
    <property type="entry name" value="RRM_SF3B14"/>
    <property type="match status" value="1"/>
</dbReference>
<keyword evidence="11" id="KW-0378">Hydrolase</keyword>
<dbReference type="InterPro" id="IPR034150">
    <property type="entry name" value="SF3B6_RRM"/>
</dbReference>
<dbReference type="EMBL" id="BAABUJ010000023">
    <property type="protein sequence ID" value="GAA5802488.1"/>
    <property type="molecule type" value="Genomic_DNA"/>
</dbReference>
<dbReference type="InterPro" id="IPR021109">
    <property type="entry name" value="Peptidase_aspartic_dom_sf"/>
</dbReference>
<dbReference type="PROSITE" id="PS00141">
    <property type="entry name" value="ASP_PROTEASE"/>
    <property type="match status" value="2"/>
</dbReference>
<dbReference type="Gene3D" id="2.40.70.10">
    <property type="entry name" value="Acid Proteases"/>
    <property type="match status" value="2"/>
</dbReference>
<evidence type="ECO:0000256" key="1">
    <source>
        <dbReference type="ARBA" id="ARBA00001130"/>
    </source>
</evidence>
<evidence type="ECO:0000259" key="12">
    <source>
        <dbReference type="PROSITE" id="PS50102"/>
    </source>
</evidence>
<evidence type="ECO:0000256" key="10">
    <source>
        <dbReference type="PROSITE-ProRule" id="PRU00176"/>
    </source>
</evidence>
<sequence>MNPANKLAGRNNVRLPPEVNRVLFVRNLPFKITTEEIYEVFGKYGPIRQIRVGNATDTRGTAFVVYEDIFDAKNACEHLQGFNILGRYLIVLYYQQNKITKKMNLQKKEEEIKEMKATVGIGEPVQWFNVVLDTGSSDFWVVSNDCHTTEYCHRHQKFQSKHSATYQLQTPPQSLQIRYGTGSIDARMGRDTLTIGSMILKDQSIADAIELSSEFKDLPIDGILGLGFSKLSKSNKYKPTLIENMVTQNLIDKAVFSIYTQPAGAEIDFGGTDPTRYKDQIVYAPVIGNTYWSTKMTKSSFGNTTTGSRSIILDTGTTLLIATPEDAKQIHGTIKGAVVNKDGSYAIPCHLKGKLPDLELVVNGHLLSVPSDDYILLSTDDEPMCLSGISGQNINKPNHWILGDVFLKAYYTVFDTQNKRLGFAKSVTDPMLSIEQYDLL</sequence>
<dbReference type="InterPro" id="IPR012677">
    <property type="entry name" value="Nucleotide-bd_a/b_plait_sf"/>
</dbReference>
<dbReference type="Proteomes" id="UP001476247">
    <property type="component" value="Unassembled WGS sequence"/>
</dbReference>
<feature type="domain" description="RRM" evidence="12">
    <location>
        <begin position="21"/>
        <end position="96"/>
    </location>
</feature>
<keyword evidence="7 10" id="KW-0694">RNA-binding</keyword>
<dbReference type="Pfam" id="PF00026">
    <property type="entry name" value="Asp"/>
    <property type="match status" value="1"/>
</dbReference>